<dbReference type="Gene3D" id="1.20.930.20">
    <property type="entry name" value="Adaptor protein Cbl, N-terminal domain"/>
    <property type="match status" value="1"/>
</dbReference>
<dbReference type="InterPro" id="IPR059179">
    <property type="entry name" value="MLKL-like_MCAfunc"/>
</dbReference>
<reference evidence="2" key="1">
    <citation type="submission" date="2020-11" db="EMBL/GenBank/DDBJ databases">
        <authorList>
            <consortium name="DOE Joint Genome Institute"/>
            <person name="Ahrendt S."/>
            <person name="Riley R."/>
            <person name="Andreopoulos W."/>
            <person name="Labutti K."/>
            <person name="Pangilinan J."/>
            <person name="Ruiz-Duenas F.J."/>
            <person name="Barrasa J.M."/>
            <person name="Sanchez-Garcia M."/>
            <person name="Camarero S."/>
            <person name="Miyauchi S."/>
            <person name="Serrano A."/>
            <person name="Linde D."/>
            <person name="Babiker R."/>
            <person name="Drula E."/>
            <person name="Ayuso-Fernandez I."/>
            <person name="Pacheco R."/>
            <person name="Padilla G."/>
            <person name="Ferreira P."/>
            <person name="Barriuso J."/>
            <person name="Kellner H."/>
            <person name="Castanera R."/>
            <person name="Alfaro M."/>
            <person name="Ramirez L."/>
            <person name="Pisabarro A.G."/>
            <person name="Kuo A."/>
            <person name="Tritt A."/>
            <person name="Lipzen A."/>
            <person name="He G."/>
            <person name="Yan M."/>
            <person name="Ng V."/>
            <person name="Cullen D."/>
            <person name="Martin F."/>
            <person name="Rosso M.-N."/>
            <person name="Henrissat B."/>
            <person name="Hibbett D."/>
            <person name="Martinez A.T."/>
            <person name="Grigoriev I.V."/>
        </authorList>
    </citation>
    <scope>NUCLEOTIDE SEQUENCE</scope>
    <source>
        <strain evidence="2">CBS 506.95</strain>
    </source>
</reference>
<protein>
    <submittedName>
        <fullName evidence="2">Uncharacterized protein</fullName>
    </submittedName>
</protein>
<name>A0A9P6EMX3_9AGAR</name>
<accession>A0A9P6EMX3</accession>
<evidence type="ECO:0000313" key="3">
    <source>
        <dbReference type="Proteomes" id="UP000807306"/>
    </source>
</evidence>
<dbReference type="GO" id="GO:0007166">
    <property type="term" value="P:cell surface receptor signaling pathway"/>
    <property type="evidence" value="ECO:0007669"/>
    <property type="project" value="InterPro"/>
</dbReference>
<gene>
    <name evidence="2" type="ORF">CPB83DRAFT_846288</name>
</gene>
<keyword evidence="3" id="KW-1185">Reference proteome</keyword>
<dbReference type="InterPro" id="IPR036537">
    <property type="entry name" value="Adaptor_Cbl_N_dom_sf"/>
</dbReference>
<organism evidence="2 3">
    <name type="scientific">Crepidotus variabilis</name>
    <dbReference type="NCBI Taxonomy" id="179855"/>
    <lineage>
        <taxon>Eukaryota</taxon>
        <taxon>Fungi</taxon>
        <taxon>Dikarya</taxon>
        <taxon>Basidiomycota</taxon>
        <taxon>Agaricomycotina</taxon>
        <taxon>Agaricomycetes</taxon>
        <taxon>Agaricomycetidae</taxon>
        <taxon>Agaricales</taxon>
        <taxon>Agaricineae</taxon>
        <taxon>Crepidotaceae</taxon>
        <taxon>Crepidotus</taxon>
    </lineage>
</organism>
<proteinExistence type="predicted"/>
<dbReference type="Proteomes" id="UP000807306">
    <property type="component" value="Unassembled WGS sequence"/>
</dbReference>
<sequence length="325" mass="34930">MPFVTFLKRQSTTAKSQSSQPKLEERNGLPVDHQTPAPNANSSVTLPPVVATTSLSVATTTTATEPLQSTSGGGANSVTAIGVASTSATTTIALPEGPKPLGLALATTSELLNTCQSLADLAPVPGLKIAVGVVGQLLKLLETKRRNDDSLKKVIRDILDFISVVSDACARYPQNIPPELAEDVDNFVRSLQHLQGSCNAYFRRGFFHRFVFATSWQNELSGFKENMAIIRQHFNMKNQVHNTAMLDKIHERQTNISPATADGEVDASFHNLVCDEGSTVYNRVGLQEGPPLALSTAFTGARFGKNSVIMNNVGHSSLMALRQEA</sequence>
<evidence type="ECO:0000313" key="2">
    <source>
        <dbReference type="EMBL" id="KAF9532751.1"/>
    </source>
</evidence>
<dbReference type="CDD" id="cd21037">
    <property type="entry name" value="MLKL_NTD"/>
    <property type="match status" value="1"/>
</dbReference>
<dbReference type="AlphaFoldDB" id="A0A9P6EMX3"/>
<feature type="compositionally biased region" description="Polar residues" evidence="1">
    <location>
        <begin position="8"/>
        <end position="21"/>
    </location>
</feature>
<feature type="compositionally biased region" description="Polar residues" evidence="1">
    <location>
        <begin position="36"/>
        <end position="45"/>
    </location>
</feature>
<evidence type="ECO:0000256" key="1">
    <source>
        <dbReference type="SAM" id="MobiDB-lite"/>
    </source>
</evidence>
<dbReference type="OrthoDB" id="3057797at2759"/>
<comment type="caution">
    <text evidence="2">The sequence shown here is derived from an EMBL/GenBank/DDBJ whole genome shotgun (WGS) entry which is preliminary data.</text>
</comment>
<feature type="region of interest" description="Disordered" evidence="1">
    <location>
        <begin position="1"/>
        <end position="47"/>
    </location>
</feature>
<dbReference type="EMBL" id="MU157830">
    <property type="protein sequence ID" value="KAF9532751.1"/>
    <property type="molecule type" value="Genomic_DNA"/>
</dbReference>